<name>A0ACD5GNB9_9CYAN</name>
<protein>
    <submittedName>
        <fullName evidence="1">Uncharacterized protein</fullName>
    </submittedName>
</protein>
<gene>
    <name evidence="1" type="ORF">BH720_021865</name>
</gene>
<evidence type="ECO:0000313" key="1">
    <source>
        <dbReference type="EMBL" id="XPM62383.1"/>
    </source>
</evidence>
<evidence type="ECO:0000313" key="2">
    <source>
        <dbReference type="Proteomes" id="UP000095472"/>
    </source>
</evidence>
<proteinExistence type="predicted"/>
<dbReference type="Proteomes" id="UP000095472">
    <property type="component" value="Chromosome"/>
</dbReference>
<accession>A0ACD5GNB9</accession>
<reference evidence="1 2" key="1">
    <citation type="journal article" date="2016" name="Genome Announc.">
        <title>Draft Genome Sequence of the Thermotolerant Cyanobacterium Desertifilum sp. IPPAS B-1220.</title>
        <authorList>
            <person name="Mironov K.S."/>
            <person name="Sinetova M.A."/>
            <person name="Bolatkhan K."/>
            <person name="Zayadan B.K."/>
            <person name="Ustinova V.V."/>
            <person name="Kupriyanova E.V."/>
            <person name="Skrypnik A.N."/>
            <person name="Gogoleva N.E."/>
            <person name="Gogolev Y.V."/>
            <person name="Los D.A."/>
        </authorList>
    </citation>
    <scope>NUCLEOTIDE SEQUENCE [LARGE SCALE GENOMIC DNA]</scope>
    <source>
        <strain evidence="1 2">IPPAS B-1220</strain>
    </source>
</reference>
<keyword evidence="2" id="KW-1185">Reference proteome</keyword>
<organism evidence="1 2">
    <name type="scientific">Desertifilum tharense IPPAS B-1220</name>
    <dbReference type="NCBI Taxonomy" id="1781255"/>
    <lineage>
        <taxon>Bacteria</taxon>
        <taxon>Bacillati</taxon>
        <taxon>Cyanobacteriota</taxon>
        <taxon>Cyanophyceae</taxon>
        <taxon>Desertifilales</taxon>
        <taxon>Desertifilaceae</taxon>
        <taxon>Desertifilum</taxon>
    </lineage>
</organism>
<dbReference type="EMBL" id="CP182909">
    <property type="protein sequence ID" value="XPM62383.1"/>
    <property type="molecule type" value="Genomic_DNA"/>
</dbReference>
<sequence>MFATSVFCGWCWRSRLLKLPFASEVERMSVQIRYFSAIARIDFLSIYELLNDLLW</sequence>